<dbReference type="Proteomes" id="UP001596074">
    <property type="component" value="Unassembled WGS sequence"/>
</dbReference>
<dbReference type="EMBL" id="JBHSON010000004">
    <property type="protein sequence ID" value="MFC5744827.1"/>
    <property type="molecule type" value="Genomic_DNA"/>
</dbReference>
<evidence type="ECO:0000313" key="2">
    <source>
        <dbReference type="Proteomes" id="UP001596074"/>
    </source>
</evidence>
<organism evidence="1 2">
    <name type="scientific">Actinomadura rugatobispora</name>
    <dbReference type="NCBI Taxonomy" id="1994"/>
    <lineage>
        <taxon>Bacteria</taxon>
        <taxon>Bacillati</taxon>
        <taxon>Actinomycetota</taxon>
        <taxon>Actinomycetes</taxon>
        <taxon>Streptosporangiales</taxon>
        <taxon>Thermomonosporaceae</taxon>
        <taxon>Actinomadura</taxon>
    </lineage>
</organism>
<sequence length="147" mass="16202">MRITMDVREVRRLADDLGDAGPRVEEKVKDITERIGHDVVRSGQVGAPVDTGHLRATIGVDIDPDRLGFEAGPTASYGGHVEFGTLPHEIRRRPGGPRLHWVANGTHHFRERVWHPGTAPQPYMIPAFERHVPQAVTAMARAAGDIL</sequence>
<gene>
    <name evidence="1" type="ORF">ACFPZN_04280</name>
</gene>
<name>A0ABW0ZPX6_9ACTN</name>
<comment type="caution">
    <text evidence="1">The sequence shown here is derived from an EMBL/GenBank/DDBJ whole genome shotgun (WGS) entry which is preliminary data.</text>
</comment>
<accession>A0ABW0ZPX6</accession>
<proteinExistence type="predicted"/>
<dbReference type="InterPro" id="IPR010064">
    <property type="entry name" value="HK97-gp10_tail"/>
</dbReference>
<reference evidence="2" key="1">
    <citation type="journal article" date="2019" name="Int. J. Syst. Evol. Microbiol.">
        <title>The Global Catalogue of Microorganisms (GCM) 10K type strain sequencing project: providing services to taxonomists for standard genome sequencing and annotation.</title>
        <authorList>
            <consortium name="The Broad Institute Genomics Platform"/>
            <consortium name="The Broad Institute Genome Sequencing Center for Infectious Disease"/>
            <person name="Wu L."/>
            <person name="Ma J."/>
        </authorList>
    </citation>
    <scope>NUCLEOTIDE SEQUENCE [LARGE SCALE GENOMIC DNA]</scope>
    <source>
        <strain evidence="2">KCTC 42087</strain>
    </source>
</reference>
<dbReference type="Pfam" id="PF04883">
    <property type="entry name" value="HK97-gp10_like"/>
    <property type="match status" value="1"/>
</dbReference>
<evidence type="ECO:0000313" key="1">
    <source>
        <dbReference type="EMBL" id="MFC5744827.1"/>
    </source>
</evidence>
<dbReference type="RefSeq" id="WP_378280328.1">
    <property type="nucleotide sequence ID" value="NZ_JBHSON010000004.1"/>
</dbReference>
<keyword evidence="2" id="KW-1185">Reference proteome</keyword>
<protein>
    <submittedName>
        <fullName evidence="1">HK97 gp10 family phage protein</fullName>
    </submittedName>
</protein>